<dbReference type="HOGENOM" id="CLU_2067854_0_0_2"/>
<protein>
    <submittedName>
        <fullName evidence="1">Uncharacterized protein</fullName>
    </submittedName>
</protein>
<dbReference type="EMBL" id="ABYW01000001">
    <property type="protein sequence ID" value="EEE41210.1"/>
    <property type="molecule type" value="Genomic_DNA"/>
</dbReference>
<dbReference type="Proteomes" id="UP000003489">
    <property type="component" value="Unassembled WGS sequence"/>
</dbReference>
<evidence type="ECO:0000313" key="2">
    <source>
        <dbReference type="Proteomes" id="UP000003489"/>
    </source>
</evidence>
<sequence length="118" mass="14398">MFKLAFDPYLRKETDWSYEKEWRILFNDEIFLRSALKIGEKYFLKLPKPSAIYLGKRIGSANKRKILDICKKREISLYQMEKDTSEAKLYEIEILKYSEKNFEDEMLWNLLKIRHINH</sequence>
<name>B9ACM0_METSM</name>
<proteinExistence type="predicted"/>
<reference evidence="1 2" key="2">
    <citation type="submission" date="2008-11" db="EMBL/GenBank/DDBJ databases">
        <title>Draft genome sequence of Methanobrevibacter smithii (DSM 2375).</title>
        <authorList>
            <person name="Sudarsanam P."/>
            <person name="Ley R."/>
            <person name="Guruge J."/>
            <person name="Turnbaugh P.J."/>
            <person name="Mahowald M."/>
            <person name="Liep D."/>
            <person name="Gordon J."/>
        </authorList>
    </citation>
    <scope>NUCLEOTIDE SEQUENCE [LARGE SCALE GENOMIC DNA]</scope>
    <source>
        <strain evidence="1 2">DSM 2375</strain>
    </source>
</reference>
<gene>
    <name evidence="1" type="ORF">METSMIALI_00091</name>
</gene>
<dbReference type="RefSeq" id="WP_004034799.1">
    <property type="nucleotide sequence ID" value="NZ_DS996911.1"/>
</dbReference>
<organism evidence="1 2">
    <name type="scientific">Methanobrevibacter smithii DSM 2375</name>
    <dbReference type="NCBI Taxonomy" id="483214"/>
    <lineage>
        <taxon>Archaea</taxon>
        <taxon>Methanobacteriati</taxon>
        <taxon>Methanobacteriota</taxon>
        <taxon>Methanomada group</taxon>
        <taxon>Methanobacteria</taxon>
        <taxon>Methanobacteriales</taxon>
        <taxon>Methanobacteriaceae</taxon>
        <taxon>Methanobrevibacter</taxon>
    </lineage>
</organism>
<reference evidence="1 2" key="1">
    <citation type="submission" date="2008-10" db="EMBL/GenBank/DDBJ databases">
        <authorList>
            <person name="Fulton L."/>
            <person name="Clifton S."/>
            <person name="Fulton B."/>
            <person name="Xu J."/>
            <person name="Minx P."/>
            <person name="Pepin K.H."/>
            <person name="Johnson M."/>
            <person name="Bhonagiri V."/>
            <person name="Nash W.E."/>
            <person name="Mardis E.R."/>
            <person name="Wilson R.K."/>
        </authorList>
    </citation>
    <scope>NUCLEOTIDE SEQUENCE [LARGE SCALE GENOMIC DNA]</scope>
    <source>
        <strain evidence="1 2">DSM 2375</strain>
    </source>
</reference>
<dbReference type="PATRIC" id="fig|483214.13.peg.87"/>
<dbReference type="AlphaFoldDB" id="B9ACM0"/>
<evidence type="ECO:0000313" key="1">
    <source>
        <dbReference type="EMBL" id="EEE41210.1"/>
    </source>
</evidence>
<comment type="caution">
    <text evidence="1">The sequence shown here is derived from an EMBL/GenBank/DDBJ whole genome shotgun (WGS) entry which is preliminary data.</text>
</comment>
<accession>B9ACM0</accession>